<sequence length="183" mass="19410">MRLLEGLGRIKLAPSAGLLPTALDIADTPRDLSVKELDAAIANTNRAFKSGLQIDRQSILTRHHAIDATIMQAGMIEGSMQMQVKCVARLSEQDEAAMDFLRQDSSSMETMEMALAPVLIAAFSMGEPGALQARKLWPSLLLMIMGITLTGVDASGHSADGTSDWAHRAEGMACAASGPGFLA</sequence>
<dbReference type="EMBL" id="JABEQP010000002">
    <property type="protein sequence ID" value="MBB2196786.1"/>
    <property type="molecule type" value="Genomic_DNA"/>
</dbReference>
<reference evidence="1 2" key="1">
    <citation type="submission" date="2020-04" db="EMBL/GenBank/DDBJ databases">
        <title>Description of novel Gluconacetobacter.</title>
        <authorList>
            <person name="Sombolestani A."/>
        </authorList>
    </citation>
    <scope>NUCLEOTIDE SEQUENCE [LARGE SCALE GENOMIC DNA]</scope>
    <source>
        <strain evidence="1 2">LMG 22058</strain>
    </source>
</reference>
<accession>A0A7W4JXZ1</accession>
<protein>
    <submittedName>
        <fullName evidence="1">Uncharacterized protein</fullName>
    </submittedName>
</protein>
<organism evidence="1 2">
    <name type="scientific">Gluconacetobacter dulcium</name>
    <dbReference type="NCBI Taxonomy" id="2729096"/>
    <lineage>
        <taxon>Bacteria</taxon>
        <taxon>Pseudomonadati</taxon>
        <taxon>Pseudomonadota</taxon>
        <taxon>Alphaproteobacteria</taxon>
        <taxon>Acetobacterales</taxon>
        <taxon>Acetobacteraceae</taxon>
        <taxon>Gluconacetobacter</taxon>
    </lineage>
</organism>
<dbReference type="SUPFAM" id="SSF53850">
    <property type="entry name" value="Periplasmic binding protein-like II"/>
    <property type="match status" value="1"/>
</dbReference>
<comment type="caution">
    <text evidence="1">The sequence shown here is derived from an EMBL/GenBank/DDBJ whole genome shotgun (WGS) entry which is preliminary data.</text>
</comment>
<dbReference type="AlphaFoldDB" id="A0A7W4JXZ1"/>
<evidence type="ECO:0000313" key="1">
    <source>
        <dbReference type="EMBL" id="MBB2196786.1"/>
    </source>
</evidence>
<proteinExistence type="predicted"/>
<evidence type="ECO:0000313" key="2">
    <source>
        <dbReference type="Proteomes" id="UP000530320"/>
    </source>
</evidence>
<name>A0A7W4JXZ1_9PROT</name>
<dbReference type="Proteomes" id="UP000530320">
    <property type="component" value="Unassembled WGS sequence"/>
</dbReference>
<gene>
    <name evidence="1" type="ORF">HLH44_04795</name>
</gene>